<sequence length="372" mass="40897">MTPSSPKIIRNVAGIKGLHVLLDAFDEAVEKRLFASNTLFPSGPDYYKKSKRQGGQVHQLGGSRDYPEDLVRLANVVRDTRLYEGYVTPDYCLPLVYPTKASFKDHFDGRERWGETVVGVSLGQSSVIYFCPDCRTQSGKALSDAVRSRRNTQYTSSDGPVKTELVIKETNVSFAIEIELPRRSIYIMSENARYELKHGIRAVKKPAAGTAPSWNPHGERRSLTLRAHKAYSNVYLERLAKKRPNDQKIRDRIDAQNKYGTDYKGMSEKRAKKVLKAALKLPTKLRFKDLPGAGAGVSRSFVGSGYRLGGGGSSGGAVGGGTKRARSEAGVICISDDDDDEAGGGGGESRGKDVDADDEREIARKARISRFE</sequence>
<evidence type="ECO:0000256" key="1">
    <source>
        <dbReference type="ARBA" id="ARBA00007879"/>
    </source>
</evidence>
<dbReference type="GeneID" id="9682636"/>
<name>C1MNZ2_MICPC</name>
<dbReference type="OMA" id="MSENARY"/>
<protein>
    <submittedName>
        <fullName evidence="4">Predicted protein</fullName>
    </submittedName>
</protein>
<dbReference type="GO" id="GO:0070988">
    <property type="term" value="P:demethylation"/>
    <property type="evidence" value="ECO:0007669"/>
    <property type="project" value="InterPro"/>
</dbReference>
<dbReference type="eggNOG" id="ENOG502S13J">
    <property type="taxonomic scope" value="Eukaryota"/>
</dbReference>
<evidence type="ECO:0000259" key="3">
    <source>
        <dbReference type="Pfam" id="PF13532"/>
    </source>
</evidence>
<dbReference type="AlphaFoldDB" id="C1MNZ2"/>
<dbReference type="EMBL" id="GG663737">
    <property type="protein sequence ID" value="EEH58373.1"/>
    <property type="molecule type" value="Genomic_DNA"/>
</dbReference>
<reference evidence="4 5" key="1">
    <citation type="journal article" date="2009" name="Science">
        <title>Green evolution and dynamic adaptations revealed by genomes of the marine picoeukaryotes Micromonas.</title>
        <authorList>
            <person name="Worden A.Z."/>
            <person name="Lee J.H."/>
            <person name="Mock T."/>
            <person name="Rouze P."/>
            <person name="Simmons M.P."/>
            <person name="Aerts A.L."/>
            <person name="Allen A.E."/>
            <person name="Cuvelier M.L."/>
            <person name="Derelle E."/>
            <person name="Everett M.V."/>
            <person name="Foulon E."/>
            <person name="Grimwood J."/>
            <person name="Gundlach H."/>
            <person name="Henrissat B."/>
            <person name="Napoli C."/>
            <person name="McDonald S.M."/>
            <person name="Parker M.S."/>
            <person name="Rombauts S."/>
            <person name="Salamov A."/>
            <person name="Von Dassow P."/>
            <person name="Badger J.H."/>
            <person name="Coutinho P.M."/>
            <person name="Demir E."/>
            <person name="Dubchak I."/>
            <person name="Gentemann C."/>
            <person name="Eikrem W."/>
            <person name="Gready J.E."/>
            <person name="John U."/>
            <person name="Lanier W."/>
            <person name="Lindquist E.A."/>
            <person name="Lucas S."/>
            <person name="Mayer K.F."/>
            <person name="Moreau H."/>
            <person name="Not F."/>
            <person name="Otillar R."/>
            <person name="Panaud O."/>
            <person name="Pangilinan J."/>
            <person name="Paulsen I."/>
            <person name="Piegu B."/>
            <person name="Poliakov A."/>
            <person name="Robbens S."/>
            <person name="Schmutz J."/>
            <person name="Toulza E."/>
            <person name="Wyss T."/>
            <person name="Zelensky A."/>
            <person name="Zhou K."/>
            <person name="Armbrust E.V."/>
            <person name="Bhattacharya D."/>
            <person name="Goodenough U.W."/>
            <person name="Van de Peer Y."/>
            <person name="Grigoriev I.V."/>
        </authorList>
    </citation>
    <scope>NUCLEOTIDE SEQUENCE [LARGE SCALE GENOMIC DNA]</scope>
    <source>
        <strain evidence="4 5">CCMP1545</strain>
    </source>
</reference>
<dbReference type="PANTHER" id="PTHR12463">
    <property type="entry name" value="OXYGENASE-RELATED"/>
    <property type="match status" value="1"/>
</dbReference>
<organism evidence="5">
    <name type="scientific">Micromonas pusilla (strain CCMP1545)</name>
    <name type="common">Picoplanktonic green alga</name>
    <dbReference type="NCBI Taxonomy" id="564608"/>
    <lineage>
        <taxon>Eukaryota</taxon>
        <taxon>Viridiplantae</taxon>
        <taxon>Chlorophyta</taxon>
        <taxon>Mamiellophyceae</taxon>
        <taxon>Mamiellales</taxon>
        <taxon>Mamiellaceae</taxon>
        <taxon>Micromonas</taxon>
    </lineage>
</organism>
<feature type="domain" description="Alpha-ketoglutarate-dependent dioxygenase AlkB-like" evidence="3">
    <location>
        <begin position="62"/>
        <end position="226"/>
    </location>
</feature>
<dbReference type="KEGG" id="mpp:MICPUCDRAFT_38630"/>
<gene>
    <name evidence="4" type="ORF">MICPUCDRAFT_38630</name>
</gene>
<dbReference type="InterPro" id="IPR027450">
    <property type="entry name" value="AlkB-like"/>
</dbReference>
<keyword evidence="5" id="KW-1185">Reference proteome</keyword>
<evidence type="ECO:0000256" key="2">
    <source>
        <dbReference type="SAM" id="MobiDB-lite"/>
    </source>
</evidence>
<feature type="region of interest" description="Disordered" evidence="2">
    <location>
        <begin position="329"/>
        <end position="372"/>
    </location>
</feature>
<dbReference type="OrthoDB" id="412814at2759"/>
<dbReference type="Pfam" id="PF13532">
    <property type="entry name" value="2OG-FeII_Oxy_2"/>
    <property type="match status" value="1"/>
</dbReference>
<evidence type="ECO:0000313" key="4">
    <source>
        <dbReference type="EMBL" id="EEH58373.1"/>
    </source>
</evidence>
<comment type="similarity">
    <text evidence="1">Belongs to the alkB family.</text>
</comment>
<dbReference type="Proteomes" id="UP000001876">
    <property type="component" value="Unassembled WGS sequence"/>
</dbReference>
<dbReference type="RefSeq" id="XP_003056728.1">
    <property type="nucleotide sequence ID" value="XM_003056682.1"/>
</dbReference>
<dbReference type="SUPFAM" id="SSF51197">
    <property type="entry name" value="Clavaminate synthase-like"/>
    <property type="match status" value="1"/>
</dbReference>
<dbReference type="InterPro" id="IPR037151">
    <property type="entry name" value="AlkB-like_sf"/>
</dbReference>
<proteinExistence type="inferred from homology"/>
<accession>C1MNZ2</accession>
<dbReference type="GO" id="GO:0032451">
    <property type="term" value="F:demethylase activity"/>
    <property type="evidence" value="ECO:0007669"/>
    <property type="project" value="TreeGrafter"/>
</dbReference>
<dbReference type="GO" id="GO:0016491">
    <property type="term" value="F:oxidoreductase activity"/>
    <property type="evidence" value="ECO:0007669"/>
    <property type="project" value="TreeGrafter"/>
</dbReference>
<feature type="compositionally biased region" description="Basic and acidic residues" evidence="2">
    <location>
        <begin position="361"/>
        <end position="372"/>
    </location>
</feature>
<dbReference type="InterPro" id="IPR032857">
    <property type="entry name" value="ALKBH4"/>
</dbReference>
<dbReference type="Gene3D" id="2.60.120.590">
    <property type="entry name" value="Alpha-ketoglutarate-dependent dioxygenase AlkB-like"/>
    <property type="match status" value="1"/>
</dbReference>
<evidence type="ECO:0000313" key="5">
    <source>
        <dbReference type="Proteomes" id="UP000001876"/>
    </source>
</evidence>
<dbReference type="PANTHER" id="PTHR12463:SF1">
    <property type="entry name" value="2-OXOGLUTARATE AND FE-DEPENDENT OXYGENASE FAMILY PROTEIN"/>
    <property type="match status" value="1"/>
</dbReference>